<evidence type="ECO:0000313" key="2">
    <source>
        <dbReference type="EMBL" id="ULP40944.1"/>
    </source>
</evidence>
<sequence length="120" mass="12855">MNTEMHPVVAEMLRMAQQVQSMGDAQADNLNAESFRGSDESGTVQVTVDGHQWLTSLHIEDGLLRLGIETVALRVNEAIQNAQATAAVVVEAENERLLESLGQLADSITAATSAIQAKPE</sequence>
<evidence type="ECO:0000256" key="1">
    <source>
        <dbReference type="ARBA" id="ARBA00023125"/>
    </source>
</evidence>
<dbReference type="RefSeq" id="WP_239720470.1">
    <property type="nucleotide sequence ID" value="NZ_CP092423.2"/>
</dbReference>
<organism evidence="2 3">
    <name type="scientific">Mycobacterium lentiflavum</name>
    <dbReference type="NCBI Taxonomy" id="141349"/>
    <lineage>
        <taxon>Bacteria</taxon>
        <taxon>Bacillati</taxon>
        <taxon>Actinomycetota</taxon>
        <taxon>Actinomycetes</taxon>
        <taxon>Mycobacteriales</taxon>
        <taxon>Mycobacteriaceae</taxon>
        <taxon>Mycobacterium</taxon>
        <taxon>Mycobacterium simiae complex</taxon>
    </lineage>
</organism>
<protein>
    <submittedName>
        <fullName evidence="2">YbaB/EbfC family nucleoid-associated protein</fullName>
    </submittedName>
</protein>
<dbReference type="InterPro" id="IPR036894">
    <property type="entry name" value="YbaB-like_sf"/>
</dbReference>
<dbReference type="EMBL" id="CP092423">
    <property type="protein sequence ID" value="ULP40944.1"/>
    <property type="molecule type" value="Genomic_DNA"/>
</dbReference>
<dbReference type="Pfam" id="PF02575">
    <property type="entry name" value="YbaB_DNA_bd"/>
    <property type="match status" value="1"/>
</dbReference>
<dbReference type="Gene3D" id="3.30.1310.10">
    <property type="entry name" value="Nucleoid-associated protein YbaB-like domain"/>
    <property type="match status" value="1"/>
</dbReference>
<accession>A0ABY3UMX3</accession>
<proteinExistence type="predicted"/>
<dbReference type="SUPFAM" id="SSF82607">
    <property type="entry name" value="YbaB-like"/>
    <property type="match status" value="1"/>
</dbReference>
<evidence type="ECO:0000313" key="3">
    <source>
        <dbReference type="Proteomes" id="UP001055171"/>
    </source>
</evidence>
<dbReference type="PANTHER" id="PTHR33449">
    <property type="entry name" value="NUCLEOID-ASSOCIATED PROTEIN YBAB"/>
    <property type="match status" value="1"/>
</dbReference>
<dbReference type="PANTHER" id="PTHR33449:SF1">
    <property type="entry name" value="NUCLEOID-ASSOCIATED PROTEIN YBAB"/>
    <property type="match status" value="1"/>
</dbReference>
<gene>
    <name evidence="2" type="ORF">MJO58_18750</name>
</gene>
<name>A0ABY3UMX3_MYCLN</name>
<keyword evidence="1" id="KW-0238">DNA-binding</keyword>
<reference evidence="2" key="1">
    <citation type="submission" date="2022-08" db="EMBL/GenBank/DDBJ databases">
        <title>Complete genome sequence of 14 non-tuberculosis mycobacteria type-strains.</title>
        <authorList>
            <person name="Igarashi Y."/>
            <person name="Osugi A."/>
            <person name="Mitarai S."/>
        </authorList>
    </citation>
    <scope>NUCLEOTIDE SEQUENCE</scope>
    <source>
        <strain evidence="2">ATCC 51985</strain>
    </source>
</reference>
<dbReference type="InterPro" id="IPR004401">
    <property type="entry name" value="YbaB/EbfC"/>
</dbReference>
<keyword evidence="3" id="KW-1185">Reference proteome</keyword>
<dbReference type="Proteomes" id="UP001055171">
    <property type="component" value="Chromosome"/>
</dbReference>